<dbReference type="CDD" id="cd05941">
    <property type="entry name" value="MCS"/>
    <property type="match status" value="1"/>
</dbReference>
<dbReference type="Pfam" id="PF13193">
    <property type="entry name" value="AMP-binding_C"/>
    <property type="match status" value="1"/>
</dbReference>
<dbReference type="RefSeq" id="WP_146514188.1">
    <property type="nucleotide sequence ID" value="NZ_SJPI01000001.1"/>
</dbReference>
<dbReference type="PANTHER" id="PTHR43201">
    <property type="entry name" value="ACYL-COA SYNTHETASE"/>
    <property type="match status" value="1"/>
</dbReference>
<keyword evidence="5" id="KW-1185">Reference proteome</keyword>
<keyword evidence="4" id="KW-0436">Ligase</keyword>
<dbReference type="Gene3D" id="3.30.300.30">
    <property type="match status" value="1"/>
</dbReference>
<feature type="domain" description="AMP-binding enzyme C-terminal" evidence="3">
    <location>
        <begin position="405"/>
        <end position="480"/>
    </location>
</feature>
<organism evidence="4 5">
    <name type="scientific">Rubripirellula amarantea</name>
    <dbReference type="NCBI Taxonomy" id="2527999"/>
    <lineage>
        <taxon>Bacteria</taxon>
        <taxon>Pseudomonadati</taxon>
        <taxon>Planctomycetota</taxon>
        <taxon>Planctomycetia</taxon>
        <taxon>Pirellulales</taxon>
        <taxon>Pirellulaceae</taxon>
        <taxon>Rubripirellula</taxon>
    </lineage>
</organism>
<comment type="similarity">
    <text evidence="1">Belongs to the ATP-dependent AMP-binding enzyme family.</text>
</comment>
<feature type="domain" description="AMP-dependent synthetase/ligase" evidence="2">
    <location>
        <begin position="7"/>
        <end position="355"/>
    </location>
</feature>
<protein>
    <submittedName>
        <fullName evidence="4">Long-chain-fatty-acid--CoA ligase</fullName>
        <ecNumber evidence="4">6.2.1.3</ecNumber>
    </submittedName>
</protein>
<proteinExistence type="inferred from homology"/>
<comment type="caution">
    <text evidence="4">The sequence shown here is derived from an EMBL/GenBank/DDBJ whole genome shotgun (WGS) entry which is preliminary data.</text>
</comment>
<dbReference type="InterPro" id="IPR042099">
    <property type="entry name" value="ANL_N_sf"/>
</dbReference>
<sequence>MSLSLIQRAAYHANSTAFTTDTVMYRYQDLLDRSHQIASALLGDTNDLAEDHVAYLVPAGFDYAATQWGIWRSGAVAVPLSVSATLQEWKYAVEDSQSKLIVTNNEYAEQLRPLNIPLLNINQMTEAAASKLPEVNPSRAAMMLYTSGTTSKPKGVLTTHDCIDAQIQSLVQAWRWQSDDRIPLFLPLHHIHGIINIMSCALFSGATIEPFNRFDITTIFDRVAGNAYTVFMAVPTIYVKMIEALEQLSDAQRQPVIDGFAAMRLMVSGSAALPASVHEQWTRLTGQRLLERYGMTEIGMALSNPYLGERRPGSVGLPLPGVEVRLVDEQANVVDVDDVAGEIQVRGKNVFREYWKRPEATVDSFTKGWFRTGDIAVRESGYLRIMGRSSVDIIKSGGYKLSALEIEAALLDHPCIKECAVVGIPDDTWGESVAAAVVTDTATAMDLSTLRSWCQDRISPYKIPRHLKCVDSLPRNAMGKVTKPVVADLF</sequence>
<name>A0A5C5WU74_9BACT</name>
<dbReference type="OrthoDB" id="9778383at2"/>
<dbReference type="Pfam" id="PF00501">
    <property type="entry name" value="AMP-binding"/>
    <property type="match status" value="1"/>
</dbReference>
<dbReference type="SUPFAM" id="SSF56801">
    <property type="entry name" value="Acetyl-CoA synthetase-like"/>
    <property type="match status" value="1"/>
</dbReference>
<evidence type="ECO:0000259" key="2">
    <source>
        <dbReference type="Pfam" id="PF00501"/>
    </source>
</evidence>
<dbReference type="InterPro" id="IPR045851">
    <property type="entry name" value="AMP-bd_C_sf"/>
</dbReference>
<dbReference type="PANTHER" id="PTHR43201:SF8">
    <property type="entry name" value="ACYL-COA SYNTHETASE FAMILY MEMBER 3"/>
    <property type="match status" value="1"/>
</dbReference>
<gene>
    <name evidence="4" type="primary">lcfB_2</name>
    <name evidence="4" type="ORF">Pla22_17250</name>
</gene>
<evidence type="ECO:0000313" key="4">
    <source>
        <dbReference type="EMBL" id="TWT54090.1"/>
    </source>
</evidence>
<evidence type="ECO:0000313" key="5">
    <source>
        <dbReference type="Proteomes" id="UP000316598"/>
    </source>
</evidence>
<dbReference type="InterPro" id="IPR020845">
    <property type="entry name" value="AMP-binding_CS"/>
</dbReference>
<dbReference type="InterPro" id="IPR000873">
    <property type="entry name" value="AMP-dep_synth/lig_dom"/>
</dbReference>
<dbReference type="GO" id="GO:0031956">
    <property type="term" value="F:medium-chain fatty acid-CoA ligase activity"/>
    <property type="evidence" value="ECO:0007669"/>
    <property type="project" value="TreeGrafter"/>
</dbReference>
<dbReference type="GO" id="GO:0004467">
    <property type="term" value="F:long-chain fatty acid-CoA ligase activity"/>
    <property type="evidence" value="ECO:0007669"/>
    <property type="project" value="UniProtKB-EC"/>
</dbReference>
<dbReference type="Proteomes" id="UP000316598">
    <property type="component" value="Unassembled WGS sequence"/>
</dbReference>
<evidence type="ECO:0000259" key="3">
    <source>
        <dbReference type="Pfam" id="PF13193"/>
    </source>
</evidence>
<accession>A0A5C5WU74</accession>
<evidence type="ECO:0000256" key="1">
    <source>
        <dbReference type="ARBA" id="ARBA00006432"/>
    </source>
</evidence>
<dbReference type="Gene3D" id="3.40.50.12780">
    <property type="entry name" value="N-terminal domain of ligase-like"/>
    <property type="match status" value="1"/>
</dbReference>
<dbReference type="EMBL" id="SJPI01000001">
    <property type="protein sequence ID" value="TWT54090.1"/>
    <property type="molecule type" value="Genomic_DNA"/>
</dbReference>
<reference evidence="4 5" key="1">
    <citation type="submission" date="2019-02" db="EMBL/GenBank/DDBJ databases">
        <title>Deep-cultivation of Planctomycetes and their phenomic and genomic characterization uncovers novel biology.</title>
        <authorList>
            <person name="Wiegand S."/>
            <person name="Jogler M."/>
            <person name="Boedeker C."/>
            <person name="Pinto D."/>
            <person name="Vollmers J."/>
            <person name="Rivas-Marin E."/>
            <person name="Kohn T."/>
            <person name="Peeters S.H."/>
            <person name="Heuer A."/>
            <person name="Rast P."/>
            <person name="Oberbeckmann S."/>
            <person name="Bunk B."/>
            <person name="Jeske O."/>
            <person name="Meyerdierks A."/>
            <person name="Storesund J.E."/>
            <person name="Kallscheuer N."/>
            <person name="Luecker S."/>
            <person name="Lage O.M."/>
            <person name="Pohl T."/>
            <person name="Merkel B.J."/>
            <person name="Hornburger P."/>
            <person name="Mueller R.-W."/>
            <person name="Bruemmer F."/>
            <person name="Labrenz M."/>
            <person name="Spormann A.M."/>
            <person name="Op Den Camp H."/>
            <person name="Overmann J."/>
            <person name="Amann R."/>
            <person name="Jetten M.S.M."/>
            <person name="Mascher T."/>
            <person name="Medema M.H."/>
            <person name="Devos D.P."/>
            <person name="Kaster A.-K."/>
            <person name="Ovreas L."/>
            <person name="Rohde M."/>
            <person name="Galperin M.Y."/>
            <person name="Jogler C."/>
        </authorList>
    </citation>
    <scope>NUCLEOTIDE SEQUENCE [LARGE SCALE GENOMIC DNA]</scope>
    <source>
        <strain evidence="4 5">Pla22</strain>
    </source>
</reference>
<dbReference type="AlphaFoldDB" id="A0A5C5WU74"/>
<dbReference type="EC" id="6.2.1.3" evidence="4"/>
<dbReference type="InterPro" id="IPR025110">
    <property type="entry name" value="AMP-bd_C"/>
</dbReference>
<dbReference type="PROSITE" id="PS00455">
    <property type="entry name" value="AMP_BINDING"/>
    <property type="match status" value="1"/>
</dbReference>